<comment type="caution">
    <text evidence="2">The sequence shown here is derived from an EMBL/GenBank/DDBJ whole genome shotgun (WGS) entry which is preliminary data.</text>
</comment>
<feature type="region of interest" description="Disordered" evidence="1">
    <location>
        <begin position="1"/>
        <end position="24"/>
    </location>
</feature>
<evidence type="ECO:0000313" key="3">
    <source>
        <dbReference type="Proteomes" id="UP001165074"/>
    </source>
</evidence>
<gene>
    <name evidence="2" type="ORF">Airi02_030050</name>
</gene>
<organism evidence="2 3">
    <name type="scientific">Actinoallomurus iriomotensis</name>
    <dbReference type="NCBI Taxonomy" id="478107"/>
    <lineage>
        <taxon>Bacteria</taxon>
        <taxon>Bacillati</taxon>
        <taxon>Actinomycetota</taxon>
        <taxon>Actinomycetes</taxon>
        <taxon>Streptosporangiales</taxon>
        <taxon>Thermomonosporaceae</taxon>
        <taxon>Actinoallomurus</taxon>
    </lineage>
</organism>
<feature type="compositionally biased region" description="Polar residues" evidence="1">
    <location>
        <begin position="55"/>
        <end position="74"/>
    </location>
</feature>
<protein>
    <submittedName>
        <fullName evidence="2">Uncharacterized protein</fullName>
    </submittedName>
</protein>
<dbReference type="AlphaFoldDB" id="A0A9W6RYG0"/>
<evidence type="ECO:0000313" key="2">
    <source>
        <dbReference type="EMBL" id="GLY85076.1"/>
    </source>
</evidence>
<feature type="region of interest" description="Disordered" evidence="1">
    <location>
        <begin position="42"/>
        <end position="127"/>
    </location>
</feature>
<dbReference type="Proteomes" id="UP001165074">
    <property type="component" value="Unassembled WGS sequence"/>
</dbReference>
<name>A0A9W6RYG0_9ACTN</name>
<dbReference type="EMBL" id="BSTK01000004">
    <property type="protein sequence ID" value="GLY85076.1"/>
    <property type="molecule type" value="Genomic_DNA"/>
</dbReference>
<feature type="compositionally biased region" description="Polar residues" evidence="1">
    <location>
        <begin position="105"/>
        <end position="120"/>
    </location>
</feature>
<proteinExistence type="predicted"/>
<keyword evidence="3" id="KW-1185">Reference proteome</keyword>
<sequence>MPMTLPEALSARARSSGCPEANSVVSVGPYMLDSRGASSACRAYQSARRPGSHDSPPTVTYRSAQSDRSSPTSWKNEEGVWFSTVTRSAASNAANSRGDRDVRYGTTTSRPPDSSGPHSSHTVRSKA</sequence>
<evidence type="ECO:0000256" key="1">
    <source>
        <dbReference type="SAM" id="MobiDB-lite"/>
    </source>
</evidence>
<reference evidence="2" key="1">
    <citation type="submission" date="2023-03" db="EMBL/GenBank/DDBJ databases">
        <title>Actinoallomurus iriomotensis NBRC 103684.</title>
        <authorList>
            <person name="Ichikawa N."/>
            <person name="Sato H."/>
            <person name="Tonouchi N."/>
        </authorList>
    </citation>
    <scope>NUCLEOTIDE SEQUENCE</scope>
    <source>
        <strain evidence="2">NBRC 103684</strain>
    </source>
</reference>
<accession>A0A9W6RYG0</accession>